<feature type="transmembrane region" description="Helical" evidence="14">
    <location>
        <begin position="12"/>
        <end position="32"/>
    </location>
</feature>
<evidence type="ECO:0000313" key="17">
    <source>
        <dbReference type="Proteomes" id="UP000051952"/>
    </source>
</evidence>
<keyword evidence="10" id="KW-0067">ATP-binding</keyword>
<evidence type="ECO:0000256" key="10">
    <source>
        <dbReference type="ARBA" id="ARBA00022840"/>
    </source>
</evidence>
<dbReference type="InterPro" id="IPR003378">
    <property type="entry name" value="Fringe-like_glycosylTrfase"/>
</dbReference>
<evidence type="ECO:0000256" key="12">
    <source>
        <dbReference type="ARBA" id="ARBA00022989"/>
    </source>
</evidence>
<evidence type="ECO:0000256" key="2">
    <source>
        <dbReference type="ARBA" id="ARBA00004922"/>
    </source>
</evidence>
<keyword evidence="5" id="KW-0328">Glycosyltransferase</keyword>
<reference evidence="17" key="1">
    <citation type="submission" date="2015-09" db="EMBL/GenBank/DDBJ databases">
        <authorList>
            <consortium name="Pathogen Informatics"/>
        </authorList>
    </citation>
    <scope>NUCLEOTIDE SEQUENCE [LARGE SCALE GENOMIC DNA]</scope>
    <source>
        <strain evidence="17">Lake Konstanz</strain>
    </source>
</reference>
<evidence type="ECO:0000256" key="8">
    <source>
        <dbReference type="ARBA" id="ARBA00022741"/>
    </source>
</evidence>
<dbReference type="AlphaFoldDB" id="A0A0S4J459"/>
<dbReference type="VEuPathDB" id="TriTrypDB:BSAL_79435"/>
<evidence type="ECO:0000256" key="1">
    <source>
        <dbReference type="ARBA" id="ARBA00004606"/>
    </source>
</evidence>
<dbReference type="GO" id="GO:0005524">
    <property type="term" value="F:ATP binding"/>
    <property type="evidence" value="ECO:0007669"/>
    <property type="project" value="UniProtKB-KW"/>
</dbReference>
<proteinExistence type="inferred from homology"/>
<feature type="domain" description="Fringe-like glycosyltransferase" evidence="15">
    <location>
        <begin position="144"/>
        <end position="261"/>
    </location>
</feature>
<evidence type="ECO:0000256" key="6">
    <source>
        <dbReference type="ARBA" id="ARBA00022679"/>
    </source>
</evidence>
<protein>
    <recommendedName>
        <fullName evidence="4">N-acetylgalactosaminide beta-1,3-galactosyltransferase</fullName>
        <ecNumber evidence="4">2.4.1.122</ecNumber>
    </recommendedName>
</protein>
<accession>A0A0S4J459</accession>
<feature type="domain" description="Fringe-like glycosyltransferase" evidence="15">
    <location>
        <begin position="358"/>
        <end position="554"/>
    </location>
</feature>
<evidence type="ECO:0000256" key="11">
    <source>
        <dbReference type="ARBA" id="ARBA00022968"/>
    </source>
</evidence>
<dbReference type="InterPro" id="IPR023000">
    <property type="entry name" value="Shikimate_kinase_CS"/>
</dbReference>
<keyword evidence="13 14" id="KW-0472">Membrane</keyword>
<dbReference type="EMBL" id="CYKH01000812">
    <property type="protein sequence ID" value="CUG43854.1"/>
    <property type="molecule type" value="Genomic_DNA"/>
</dbReference>
<keyword evidence="9" id="KW-0418">Kinase</keyword>
<evidence type="ECO:0000256" key="14">
    <source>
        <dbReference type="SAM" id="Phobius"/>
    </source>
</evidence>
<keyword evidence="11" id="KW-0735">Signal-anchor</keyword>
<evidence type="ECO:0000256" key="4">
    <source>
        <dbReference type="ARBA" id="ARBA00012557"/>
    </source>
</evidence>
<dbReference type="Pfam" id="PF02434">
    <property type="entry name" value="Fringe"/>
    <property type="match status" value="2"/>
</dbReference>
<organism evidence="16 17">
    <name type="scientific">Bodo saltans</name>
    <name type="common">Flagellated protozoan</name>
    <dbReference type="NCBI Taxonomy" id="75058"/>
    <lineage>
        <taxon>Eukaryota</taxon>
        <taxon>Discoba</taxon>
        <taxon>Euglenozoa</taxon>
        <taxon>Kinetoplastea</taxon>
        <taxon>Metakinetoplastina</taxon>
        <taxon>Eubodonida</taxon>
        <taxon>Bodonidae</taxon>
        <taxon>Bodo</taxon>
    </lineage>
</organism>
<evidence type="ECO:0000256" key="5">
    <source>
        <dbReference type="ARBA" id="ARBA00022676"/>
    </source>
</evidence>
<evidence type="ECO:0000256" key="7">
    <source>
        <dbReference type="ARBA" id="ARBA00022692"/>
    </source>
</evidence>
<comment type="subcellular location">
    <subcellularLocation>
        <location evidence="1">Membrane</location>
        <topology evidence="1">Single-pass type II membrane protein</topology>
    </subcellularLocation>
</comment>
<evidence type="ECO:0000256" key="9">
    <source>
        <dbReference type="ARBA" id="ARBA00022777"/>
    </source>
</evidence>
<dbReference type="Proteomes" id="UP000051952">
    <property type="component" value="Unassembled WGS sequence"/>
</dbReference>
<comment type="pathway">
    <text evidence="2">Protein modification; protein glycosylation.</text>
</comment>
<keyword evidence="17" id="KW-1185">Reference proteome</keyword>
<dbReference type="EC" id="2.4.1.122" evidence="4"/>
<name>A0A0S4J459_BODSA</name>
<dbReference type="InterPro" id="IPR026050">
    <property type="entry name" value="C1GALT1/C1GALT1_chp1"/>
</dbReference>
<dbReference type="GO" id="GO:0016301">
    <property type="term" value="F:kinase activity"/>
    <property type="evidence" value="ECO:0007669"/>
    <property type="project" value="UniProtKB-KW"/>
</dbReference>
<sequence length="629" mass="69434">MRGGRSRRYGSIAGWVALMSVVLVLGWGLYMATTADVIAVSPATTLQVRQVEARQEEFPSMRAVQHLERRGPFSQRSFRYVIRSTVPREQILRAALESWATDVQVAFVATESNAPLTVGPSTIRQLKTSKAPGHDFGRKALKVLAMMAREIDTADFWVYVDDDTFVVTPNMEALVGDTFSPEKPLYGGCAFTDRPVPLISSGGGMVFSRATLMALRPHVEDEDHACSWHNDAVYQMTGDQAISECMKAVGIAAEHIHGFNQLSLLDITAVPRTVGSCSVDWRPKGYQCNPAVSRMITARMGPMEMKEMHYFVMHMFSPHDLMPRPQWAIEPSNVTGTPPASLLLMREPPFSSSRFAYSILTTKDHHYARLEPQLRTWGASANVAFVVTDDVDENAAALGRQYSTKLLSLGESGRHDLGRKTMRGVVEMCSHVADFYMLVDDDCFVFIPALEAYVSSRFRPSEPLYLGAALTHLKQPFISGGGGVILSSKTLAAICANVNSSASKPGASACHPDNPSVWTKPGDTAIMDCVLEVGHSATHDDGFHPLRLSDMVDYSPAETSCDVWWIPKSQHCRPPTSISLTSHYTPADRFAWYHFVATRLVVERSASFKDPPIGAWKKRKPAPIPRKLP</sequence>
<dbReference type="GO" id="GO:0016263">
    <property type="term" value="F:glycoprotein-N-acetylgalactosamine 3-beta-galactosyltransferase activity"/>
    <property type="evidence" value="ECO:0007669"/>
    <property type="project" value="UniProtKB-EC"/>
</dbReference>
<evidence type="ECO:0000256" key="13">
    <source>
        <dbReference type="ARBA" id="ARBA00023136"/>
    </source>
</evidence>
<keyword evidence="12 14" id="KW-1133">Transmembrane helix</keyword>
<keyword evidence="6" id="KW-0808">Transferase</keyword>
<evidence type="ECO:0000313" key="16">
    <source>
        <dbReference type="EMBL" id="CUG43854.1"/>
    </source>
</evidence>
<evidence type="ECO:0000256" key="3">
    <source>
        <dbReference type="ARBA" id="ARBA00006462"/>
    </source>
</evidence>
<gene>
    <name evidence="16" type="ORF">BSAL_79435</name>
</gene>
<dbReference type="GO" id="GO:0016020">
    <property type="term" value="C:membrane"/>
    <property type="evidence" value="ECO:0007669"/>
    <property type="project" value="UniProtKB-SubCell"/>
</dbReference>
<dbReference type="Gene3D" id="3.90.550.50">
    <property type="match status" value="2"/>
</dbReference>
<dbReference type="PROSITE" id="PS01128">
    <property type="entry name" value="SHIKIMATE_KINASE"/>
    <property type="match status" value="1"/>
</dbReference>
<dbReference type="OrthoDB" id="414175at2759"/>
<evidence type="ECO:0000259" key="15">
    <source>
        <dbReference type="Pfam" id="PF02434"/>
    </source>
</evidence>
<dbReference type="PANTHER" id="PTHR23033">
    <property type="entry name" value="BETA1,3-GALACTOSYLTRANSFERASE"/>
    <property type="match status" value="1"/>
</dbReference>
<keyword evidence="8" id="KW-0547">Nucleotide-binding</keyword>
<keyword evidence="7 14" id="KW-0812">Transmembrane</keyword>
<comment type="similarity">
    <text evidence="3">Belongs to the glycosyltransferase 31 family. Beta3-Gal-T subfamily.</text>
</comment>